<evidence type="ECO:0000313" key="1">
    <source>
        <dbReference type="EMBL" id="ANP52288.1"/>
    </source>
</evidence>
<dbReference type="Proteomes" id="UP000092659">
    <property type="component" value="Chromosome"/>
</dbReference>
<dbReference type="AlphaFoldDB" id="A0A1B1B0E0"/>
<proteinExistence type="predicted"/>
<evidence type="ECO:0000313" key="2">
    <source>
        <dbReference type="EMBL" id="ANP52290.1"/>
    </source>
</evidence>
<evidence type="ECO:0000313" key="3">
    <source>
        <dbReference type="Proteomes" id="UP000092659"/>
    </source>
</evidence>
<gene>
    <name evidence="1" type="ORF">AVL59_24515</name>
    <name evidence="2" type="ORF">AVL59_24530</name>
</gene>
<dbReference type="KEGG" id="sgs:AVL59_24515"/>
<dbReference type="KEGG" id="sgs:AVL59_24530"/>
<name>A0A1B1B0E0_9ACTN</name>
<organism evidence="1 3">
    <name type="scientific">Streptomyces griseochromogenes</name>
    <dbReference type="NCBI Taxonomy" id="68214"/>
    <lineage>
        <taxon>Bacteria</taxon>
        <taxon>Bacillati</taxon>
        <taxon>Actinomycetota</taxon>
        <taxon>Actinomycetes</taxon>
        <taxon>Kitasatosporales</taxon>
        <taxon>Streptomycetaceae</taxon>
        <taxon>Streptomyces</taxon>
    </lineage>
</organism>
<protein>
    <submittedName>
        <fullName evidence="1">Uncharacterized protein</fullName>
    </submittedName>
</protein>
<dbReference type="EMBL" id="CP016279">
    <property type="protein sequence ID" value="ANP52288.1"/>
    <property type="molecule type" value="Genomic_DNA"/>
</dbReference>
<accession>A0A1B1B0E0</accession>
<sequence length="72" mass="7901">MGTSASCDRTGGDAFAELCRFRGEFFDWLIGRGDELFELTDALLCSEGPVRRWSGWRWRPSIGAGAAPCTAL</sequence>
<dbReference type="EMBL" id="CP016279">
    <property type="protein sequence ID" value="ANP52290.1"/>
    <property type="molecule type" value="Genomic_DNA"/>
</dbReference>
<reference evidence="1 3" key="1">
    <citation type="submission" date="2016-06" db="EMBL/GenBank/DDBJ databases">
        <title>Complete genome sequence of Streptomyces griseochromogenes ATCC 14511, the Blasticidin S producer.</title>
        <authorList>
            <person name="Wu L."/>
        </authorList>
    </citation>
    <scope>NUCLEOTIDE SEQUENCE [LARGE SCALE GENOMIC DNA]</scope>
    <source>
        <strain evidence="1 3">ATCC 14511</strain>
    </source>
</reference>